<protein>
    <submittedName>
        <fullName evidence="5">Helix-turn-helix domain-containing protein</fullName>
    </submittedName>
</protein>
<comment type="caution">
    <text evidence="5">The sequence shown here is derived from an EMBL/GenBank/DDBJ whole genome shotgun (WGS) entry which is preliminary data.</text>
</comment>
<dbReference type="Gene3D" id="1.10.260.40">
    <property type="entry name" value="lambda repressor-like DNA-binding domains"/>
    <property type="match status" value="1"/>
</dbReference>
<dbReference type="GO" id="GO:0003700">
    <property type="term" value="F:DNA-binding transcription factor activity"/>
    <property type="evidence" value="ECO:0007669"/>
    <property type="project" value="TreeGrafter"/>
</dbReference>
<dbReference type="GO" id="GO:0005829">
    <property type="term" value="C:cytosol"/>
    <property type="evidence" value="ECO:0007669"/>
    <property type="project" value="TreeGrafter"/>
</dbReference>
<dbReference type="RefSeq" id="WP_179904589.1">
    <property type="nucleotide sequence ID" value="NZ_JACBXS010000004.1"/>
</dbReference>
<dbReference type="PROSITE" id="PS50943">
    <property type="entry name" value="HTH_CROC1"/>
    <property type="match status" value="1"/>
</dbReference>
<organism evidence="5 6">
    <name type="scientific">Rhabdonatronobacter sediminivivens</name>
    <dbReference type="NCBI Taxonomy" id="2743469"/>
    <lineage>
        <taxon>Bacteria</taxon>
        <taxon>Pseudomonadati</taxon>
        <taxon>Pseudomonadota</taxon>
        <taxon>Alphaproteobacteria</taxon>
        <taxon>Rhodobacterales</taxon>
        <taxon>Paracoccaceae</taxon>
        <taxon>Rhabdonatronobacter</taxon>
    </lineage>
</organism>
<dbReference type="AlphaFoldDB" id="A0A7Z0HX27"/>
<keyword evidence="2" id="KW-0238">DNA-binding</keyword>
<accession>A0A7Z0HX27</accession>
<dbReference type="SUPFAM" id="SSF47413">
    <property type="entry name" value="lambda repressor-like DNA-binding domains"/>
    <property type="match status" value="1"/>
</dbReference>
<dbReference type="PANTHER" id="PTHR46797:SF23">
    <property type="entry name" value="HTH-TYPE TRANSCRIPTIONAL REGULATOR SUTR"/>
    <property type="match status" value="1"/>
</dbReference>
<keyword evidence="1" id="KW-0805">Transcription regulation</keyword>
<evidence type="ECO:0000256" key="2">
    <source>
        <dbReference type="ARBA" id="ARBA00023125"/>
    </source>
</evidence>
<dbReference type="InterPro" id="IPR010982">
    <property type="entry name" value="Lambda_DNA-bd_dom_sf"/>
</dbReference>
<dbReference type="Pfam" id="PF01381">
    <property type="entry name" value="HTH_3"/>
    <property type="match status" value="1"/>
</dbReference>
<feature type="domain" description="HTH cro/C1-type" evidence="4">
    <location>
        <begin position="11"/>
        <end position="65"/>
    </location>
</feature>
<dbReference type="Proteomes" id="UP000529417">
    <property type="component" value="Unassembled WGS sequence"/>
</dbReference>
<dbReference type="InterPro" id="IPR018653">
    <property type="entry name" value="ScfR_C"/>
</dbReference>
<evidence type="ECO:0000256" key="3">
    <source>
        <dbReference type="ARBA" id="ARBA00023163"/>
    </source>
</evidence>
<dbReference type="EMBL" id="JACBXS010000004">
    <property type="protein sequence ID" value="NYS23883.1"/>
    <property type="molecule type" value="Genomic_DNA"/>
</dbReference>
<proteinExistence type="predicted"/>
<dbReference type="InterPro" id="IPR050807">
    <property type="entry name" value="TransReg_Diox_bact_type"/>
</dbReference>
<dbReference type="InterPro" id="IPR001387">
    <property type="entry name" value="Cro/C1-type_HTH"/>
</dbReference>
<evidence type="ECO:0000256" key="1">
    <source>
        <dbReference type="ARBA" id="ARBA00023015"/>
    </source>
</evidence>
<dbReference type="PANTHER" id="PTHR46797">
    <property type="entry name" value="HTH-TYPE TRANSCRIPTIONAL REGULATOR"/>
    <property type="match status" value="1"/>
</dbReference>
<gene>
    <name evidence="5" type="ORF">HUK65_02685</name>
</gene>
<keyword evidence="6" id="KW-1185">Reference proteome</keyword>
<evidence type="ECO:0000259" key="4">
    <source>
        <dbReference type="PROSITE" id="PS50943"/>
    </source>
</evidence>
<dbReference type="GO" id="GO:0003677">
    <property type="term" value="F:DNA binding"/>
    <property type="evidence" value="ECO:0007669"/>
    <property type="project" value="UniProtKB-KW"/>
</dbReference>
<evidence type="ECO:0000313" key="6">
    <source>
        <dbReference type="Proteomes" id="UP000529417"/>
    </source>
</evidence>
<name>A0A7Z0HX27_9RHOB</name>
<dbReference type="Pfam" id="PF09856">
    <property type="entry name" value="ScfRs"/>
    <property type="match status" value="1"/>
</dbReference>
<dbReference type="CDD" id="cd00093">
    <property type="entry name" value="HTH_XRE"/>
    <property type="match status" value="1"/>
</dbReference>
<dbReference type="SMART" id="SM00530">
    <property type="entry name" value="HTH_XRE"/>
    <property type="match status" value="1"/>
</dbReference>
<reference evidence="5 6" key="1">
    <citation type="journal article" date="2000" name="Arch. Microbiol.">
        <title>Rhodobaca bogoriensis gen. nov. and sp. nov., an alkaliphilic purple nonsulfur bacterium from African Rift Valley soda lakes.</title>
        <authorList>
            <person name="Milford A.D."/>
            <person name="Achenbach L.A."/>
            <person name="Jung D.O."/>
            <person name="Madigan M.T."/>
        </authorList>
    </citation>
    <scope>NUCLEOTIDE SEQUENCE [LARGE SCALE GENOMIC DNA]</scope>
    <source>
        <strain evidence="5 6">2376</strain>
    </source>
</reference>
<keyword evidence="3" id="KW-0804">Transcription</keyword>
<evidence type="ECO:0000313" key="5">
    <source>
        <dbReference type="EMBL" id="NYS23883.1"/>
    </source>
</evidence>
<sequence>MPRTALTGTRIRARRTARGMRQADLARTVGVSPSYLNLIEHNRRNVGADLLGELAKALGVAPDSLLEGSEGEVMEAVRAAAAGLTHRANSADKGPLGTLTPPELERIEEFLGRFPGWAAVLAATHARVDELERVVEQLSDRMAHDPYLPAALHEIVSAVTSVQSTAAILADGEEIDPDWQRKFLANLLADSSRLADGAEALVNYLDASGAGETGLAAPQEEVEAWLAARNYHPAELEADCASDLRALVADQVELSSDAARALALKWLRRFQADARALPLDPFLAAVAELGLAPDRLALRFDAPLAQVLRRIACLPQGAGVPDVGLVLCDGSGTLTFRRPVDGFALPRFGGACPVWPLFQALLRPAQPLCVPVQTGGRIGRRFTAYACADTRGTARFDAPPVVEATMLLVPDSLPTGDAPTARPRRVGPSCRICAERDCPARREPSILAGGALAEGAMGTGGALASAEGGF</sequence>